<dbReference type="GeneTree" id="ENSGT00940000161369"/>
<keyword evidence="6 13" id="KW-1133">Transmembrane helix</keyword>
<accession>A0A3Q4I3M0</accession>
<feature type="transmembrane region" description="Helical" evidence="13">
    <location>
        <begin position="63"/>
        <end position="85"/>
    </location>
</feature>
<dbReference type="FunFam" id="1.20.1070.10:FF:000024">
    <property type="entry name" value="Olfactory receptor"/>
    <property type="match status" value="1"/>
</dbReference>
<evidence type="ECO:0000256" key="1">
    <source>
        <dbReference type="ARBA" id="ARBA00004651"/>
    </source>
</evidence>
<feature type="transmembrane region" description="Helical" evidence="13">
    <location>
        <begin position="105"/>
        <end position="124"/>
    </location>
</feature>
<dbReference type="PANTHER" id="PTHR26450">
    <property type="entry name" value="OLFACTORY RECEPTOR 56B1-RELATED"/>
    <property type="match status" value="1"/>
</dbReference>
<keyword evidence="3" id="KW-0716">Sensory transduction</keyword>
<sequence>MSFNFTNVTRMKSFFILGFPGLSPQYYGPISTFLFFVYLAIAVGNIFILSFVAYEKSLQKPTYLVFCHLALNDLTFGTVTLPKIMSKYWFDNSVISFYGSCFTQMYFVHSLGAIQSLNLLMMALDRFVAIWFPFKYPISFTNKTVAIACTMCWVLTFIRLLGIALHALTLPYCDQNIIMQCYCDLISITRLGCSDEREYVYSVALANAMFTLLVPLTFIILSYFSVIIAVLRMSQTERRHKVLSTCAPQLFITCLYYVPRCFVYIANGVGFNFSLVIRIIITMMFSLIPAAVNPIIYCFKTKDIKNVLMRRFKKGKVSTGLKTECK</sequence>
<evidence type="ECO:0000256" key="13">
    <source>
        <dbReference type="SAM" id="Phobius"/>
    </source>
</evidence>
<comment type="subcellular location">
    <subcellularLocation>
        <location evidence="1">Cell membrane</location>
        <topology evidence="1">Multi-pass membrane protein</topology>
    </subcellularLocation>
</comment>
<dbReference type="InterPro" id="IPR017452">
    <property type="entry name" value="GPCR_Rhodpsn_7TM"/>
</dbReference>
<dbReference type="AlphaFoldDB" id="A0A3Q4I3M0"/>
<evidence type="ECO:0000313" key="16">
    <source>
        <dbReference type="Proteomes" id="UP000261580"/>
    </source>
</evidence>
<feature type="transmembrane region" description="Helical" evidence="13">
    <location>
        <begin position="208"/>
        <end position="230"/>
    </location>
</feature>
<keyword evidence="7" id="KW-0297">G-protein coupled receptor</keyword>
<keyword evidence="16" id="KW-1185">Reference proteome</keyword>
<keyword evidence="4 13" id="KW-0812">Transmembrane</keyword>
<proteinExistence type="predicted"/>
<evidence type="ECO:0000256" key="7">
    <source>
        <dbReference type="ARBA" id="ARBA00023040"/>
    </source>
</evidence>
<dbReference type="PROSITE" id="PS50262">
    <property type="entry name" value="G_PROTEIN_RECEP_F1_2"/>
    <property type="match status" value="1"/>
</dbReference>
<protein>
    <recommendedName>
        <fullName evidence="14">G-protein coupled receptors family 1 profile domain-containing protein</fullName>
    </recommendedName>
</protein>
<dbReference type="InterPro" id="IPR000276">
    <property type="entry name" value="GPCR_Rhodpsn"/>
</dbReference>
<evidence type="ECO:0000256" key="2">
    <source>
        <dbReference type="ARBA" id="ARBA00022475"/>
    </source>
</evidence>
<dbReference type="Proteomes" id="UP000261580">
    <property type="component" value="Unassembled WGS sequence"/>
</dbReference>
<dbReference type="PRINTS" id="PR00237">
    <property type="entry name" value="GPCRRHODOPSN"/>
</dbReference>
<feature type="transmembrane region" description="Helical" evidence="13">
    <location>
        <begin position="26"/>
        <end position="51"/>
    </location>
</feature>
<keyword evidence="5" id="KW-0552">Olfaction</keyword>
<evidence type="ECO:0000256" key="4">
    <source>
        <dbReference type="ARBA" id="ARBA00022692"/>
    </source>
</evidence>
<keyword evidence="10" id="KW-0675">Receptor</keyword>
<dbReference type="PRINTS" id="PR00245">
    <property type="entry name" value="OLFACTORYR"/>
</dbReference>
<keyword evidence="2" id="KW-1003">Cell membrane</keyword>
<feature type="transmembrane region" description="Helical" evidence="13">
    <location>
        <begin position="242"/>
        <end position="259"/>
    </location>
</feature>
<evidence type="ECO:0000256" key="10">
    <source>
        <dbReference type="ARBA" id="ARBA00023170"/>
    </source>
</evidence>
<keyword evidence="8 13" id="KW-0472">Membrane</keyword>
<dbReference type="OMA" id="IRMMGIV"/>
<keyword evidence="9" id="KW-1015">Disulfide bond</keyword>
<dbReference type="PANTHER" id="PTHR26450:SF417">
    <property type="entry name" value="ODORANT RECEPTOR-RELATED"/>
    <property type="match status" value="1"/>
</dbReference>
<dbReference type="GO" id="GO:0004984">
    <property type="term" value="F:olfactory receptor activity"/>
    <property type="evidence" value="ECO:0007669"/>
    <property type="project" value="InterPro"/>
</dbReference>
<evidence type="ECO:0000256" key="5">
    <source>
        <dbReference type="ARBA" id="ARBA00022725"/>
    </source>
</evidence>
<dbReference type="Pfam" id="PF13853">
    <property type="entry name" value="7tm_4"/>
    <property type="match status" value="1"/>
</dbReference>
<feature type="transmembrane region" description="Helical" evidence="13">
    <location>
        <begin position="145"/>
        <end position="168"/>
    </location>
</feature>
<dbReference type="Ensembl" id="ENSNBRT00000031869.1">
    <property type="protein sequence ID" value="ENSNBRP00000031080.1"/>
    <property type="gene ID" value="ENSNBRG00000023608.1"/>
</dbReference>
<dbReference type="InterPro" id="IPR000725">
    <property type="entry name" value="Olfact_rcpt"/>
</dbReference>
<feature type="transmembrane region" description="Helical" evidence="13">
    <location>
        <begin position="279"/>
        <end position="299"/>
    </location>
</feature>
<reference evidence="15" key="2">
    <citation type="submission" date="2025-09" db="UniProtKB">
        <authorList>
            <consortium name="Ensembl"/>
        </authorList>
    </citation>
    <scope>IDENTIFICATION</scope>
</reference>
<evidence type="ECO:0000256" key="11">
    <source>
        <dbReference type="ARBA" id="ARBA00023180"/>
    </source>
</evidence>
<evidence type="ECO:0000256" key="3">
    <source>
        <dbReference type="ARBA" id="ARBA00022606"/>
    </source>
</evidence>
<organism evidence="15 16">
    <name type="scientific">Neolamprologus brichardi</name>
    <name type="common">Fairy cichlid</name>
    <name type="synonym">Lamprologus brichardi</name>
    <dbReference type="NCBI Taxonomy" id="32507"/>
    <lineage>
        <taxon>Eukaryota</taxon>
        <taxon>Metazoa</taxon>
        <taxon>Chordata</taxon>
        <taxon>Craniata</taxon>
        <taxon>Vertebrata</taxon>
        <taxon>Euteleostomi</taxon>
        <taxon>Actinopterygii</taxon>
        <taxon>Neopterygii</taxon>
        <taxon>Teleostei</taxon>
        <taxon>Neoteleostei</taxon>
        <taxon>Acanthomorphata</taxon>
        <taxon>Ovalentaria</taxon>
        <taxon>Cichlomorphae</taxon>
        <taxon>Cichliformes</taxon>
        <taxon>Cichlidae</taxon>
        <taxon>African cichlids</taxon>
        <taxon>Pseudocrenilabrinae</taxon>
        <taxon>Lamprologini</taxon>
        <taxon>Neolamprologus</taxon>
    </lineage>
</organism>
<evidence type="ECO:0000259" key="14">
    <source>
        <dbReference type="PROSITE" id="PS50262"/>
    </source>
</evidence>
<keyword evidence="11" id="KW-0325">Glycoprotein</keyword>
<keyword evidence="12" id="KW-0807">Transducer</keyword>
<dbReference type="SUPFAM" id="SSF81321">
    <property type="entry name" value="Family A G protein-coupled receptor-like"/>
    <property type="match status" value="1"/>
</dbReference>
<name>A0A3Q4I3M0_NEOBR</name>
<reference evidence="15" key="1">
    <citation type="submission" date="2025-08" db="UniProtKB">
        <authorList>
            <consortium name="Ensembl"/>
        </authorList>
    </citation>
    <scope>IDENTIFICATION</scope>
</reference>
<dbReference type="STRING" id="32507.ENSNBRP00000031080"/>
<dbReference type="GO" id="GO:0005886">
    <property type="term" value="C:plasma membrane"/>
    <property type="evidence" value="ECO:0007669"/>
    <property type="project" value="UniProtKB-SubCell"/>
</dbReference>
<feature type="domain" description="G-protein coupled receptors family 1 profile" evidence="14">
    <location>
        <begin position="44"/>
        <end position="297"/>
    </location>
</feature>
<dbReference type="GO" id="GO:0004930">
    <property type="term" value="F:G protein-coupled receptor activity"/>
    <property type="evidence" value="ECO:0007669"/>
    <property type="project" value="UniProtKB-KW"/>
</dbReference>
<evidence type="ECO:0000256" key="12">
    <source>
        <dbReference type="ARBA" id="ARBA00023224"/>
    </source>
</evidence>
<evidence type="ECO:0000256" key="8">
    <source>
        <dbReference type="ARBA" id="ARBA00023136"/>
    </source>
</evidence>
<evidence type="ECO:0000256" key="9">
    <source>
        <dbReference type="ARBA" id="ARBA00023157"/>
    </source>
</evidence>
<dbReference type="Gene3D" id="1.20.1070.10">
    <property type="entry name" value="Rhodopsin 7-helix transmembrane proteins"/>
    <property type="match status" value="1"/>
</dbReference>
<evidence type="ECO:0000256" key="6">
    <source>
        <dbReference type="ARBA" id="ARBA00022989"/>
    </source>
</evidence>
<evidence type="ECO:0000313" key="15">
    <source>
        <dbReference type="Ensembl" id="ENSNBRP00000031080.1"/>
    </source>
</evidence>
<dbReference type="InterPro" id="IPR050402">
    <property type="entry name" value="OR51/52/56-like"/>
</dbReference>